<dbReference type="Proteomes" id="UP000823964">
    <property type="component" value="Unassembled WGS sequence"/>
</dbReference>
<feature type="domain" description="HTH araC/xylS-type" evidence="4">
    <location>
        <begin position="178"/>
        <end position="276"/>
    </location>
</feature>
<keyword evidence="3" id="KW-0804">Transcription</keyword>
<organism evidence="5 6">
    <name type="scientific">Candidatus Akkermansia intestinigallinarum</name>
    <dbReference type="NCBI Taxonomy" id="2838431"/>
    <lineage>
        <taxon>Bacteria</taxon>
        <taxon>Pseudomonadati</taxon>
        <taxon>Verrucomicrobiota</taxon>
        <taxon>Verrucomicrobiia</taxon>
        <taxon>Verrucomicrobiales</taxon>
        <taxon>Akkermansiaceae</taxon>
        <taxon>Akkermansia</taxon>
    </lineage>
</organism>
<dbReference type="PROSITE" id="PS01124">
    <property type="entry name" value="HTH_ARAC_FAMILY_2"/>
    <property type="match status" value="1"/>
</dbReference>
<keyword evidence="1" id="KW-0805">Transcription regulation</keyword>
<dbReference type="EMBL" id="DXFQ01000111">
    <property type="protein sequence ID" value="HIX20178.1"/>
    <property type="molecule type" value="Genomic_DNA"/>
</dbReference>
<evidence type="ECO:0000313" key="5">
    <source>
        <dbReference type="EMBL" id="HIX20178.1"/>
    </source>
</evidence>
<dbReference type="AlphaFoldDB" id="A0A9D1VBK9"/>
<accession>A0A9D1VBK9</accession>
<protein>
    <submittedName>
        <fullName evidence="5">AraC family transcriptional regulator</fullName>
    </submittedName>
</protein>
<name>A0A9D1VBK9_9BACT</name>
<evidence type="ECO:0000256" key="1">
    <source>
        <dbReference type="ARBA" id="ARBA00023015"/>
    </source>
</evidence>
<keyword evidence="2" id="KW-0238">DNA-binding</keyword>
<evidence type="ECO:0000313" key="6">
    <source>
        <dbReference type="Proteomes" id="UP000823964"/>
    </source>
</evidence>
<reference evidence="5" key="2">
    <citation type="submission" date="2021-04" db="EMBL/GenBank/DDBJ databases">
        <authorList>
            <person name="Gilroy R."/>
        </authorList>
    </citation>
    <scope>NUCLEOTIDE SEQUENCE</scope>
    <source>
        <strain evidence="5">14975</strain>
    </source>
</reference>
<evidence type="ECO:0000256" key="2">
    <source>
        <dbReference type="ARBA" id="ARBA00023125"/>
    </source>
</evidence>
<reference evidence="5" key="1">
    <citation type="journal article" date="2021" name="PeerJ">
        <title>Extensive microbial diversity within the chicken gut microbiome revealed by metagenomics and culture.</title>
        <authorList>
            <person name="Gilroy R."/>
            <person name="Ravi A."/>
            <person name="Getino M."/>
            <person name="Pursley I."/>
            <person name="Horton D.L."/>
            <person name="Alikhan N.F."/>
            <person name="Baker D."/>
            <person name="Gharbi K."/>
            <person name="Hall N."/>
            <person name="Watson M."/>
            <person name="Adriaenssens E.M."/>
            <person name="Foster-Nyarko E."/>
            <person name="Jarju S."/>
            <person name="Secka A."/>
            <person name="Antonio M."/>
            <person name="Oren A."/>
            <person name="Chaudhuri R.R."/>
            <person name="La Ragione R."/>
            <person name="Hildebrand F."/>
            <person name="Pallen M.J."/>
        </authorList>
    </citation>
    <scope>NUCLEOTIDE SEQUENCE</scope>
    <source>
        <strain evidence="5">14975</strain>
    </source>
</reference>
<dbReference type="PANTHER" id="PTHR43280:SF10">
    <property type="entry name" value="REGULATORY PROTEIN POCR"/>
    <property type="match status" value="1"/>
</dbReference>
<proteinExistence type="predicted"/>
<dbReference type="Pfam" id="PF12833">
    <property type="entry name" value="HTH_18"/>
    <property type="match status" value="1"/>
</dbReference>
<dbReference type="PANTHER" id="PTHR43280">
    <property type="entry name" value="ARAC-FAMILY TRANSCRIPTIONAL REGULATOR"/>
    <property type="match status" value="1"/>
</dbReference>
<dbReference type="SUPFAM" id="SSF46689">
    <property type="entry name" value="Homeodomain-like"/>
    <property type="match status" value="1"/>
</dbReference>
<evidence type="ECO:0000256" key="3">
    <source>
        <dbReference type="ARBA" id="ARBA00023163"/>
    </source>
</evidence>
<sequence>MPDDLEPYLSRLCEEGDALDCSAFAAPSGGAASVSGLWITRQDARRSRFGRYYEIHGRSGLVTVLRGSLDVLLDGCPLSLSQGLSFTYFPFQTRYLIRESPDALLCCMVFDDADATERACLHNTVFGMPEHWKQRYSELLRSWLERDVAAAAGQLKEQIADCARLYRQTAAPLPPLFADLQALLAQQENYALRVKELATRLGLTPNYLNSAYRDFFGVPLGSYLEHRRFDLSIALLSDPDLPIRTIAAHVGFLTTSSFCRKMRIWCGLTPQQIREIMLSDTPRVRFTASGQYVC</sequence>
<dbReference type="SMART" id="SM00342">
    <property type="entry name" value="HTH_ARAC"/>
    <property type="match status" value="1"/>
</dbReference>
<gene>
    <name evidence="5" type="ORF">H9862_06210</name>
</gene>
<dbReference type="Gene3D" id="1.10.10.60">
    <property type="entry name" value="Homeodomain-like"/>
    <property type="match status" value="1"/>
</dbReference>
<comment type="caution">
    <text evidence="5">The sequence shown here is derived from an EMBL/GenBank/DDBJ whole genome shotgun (WGS) entry which is preliminary data.</text>
</comment>
<dbReference type="InterPro" id="IPR018060">
    <property type="entry name" value="HTH_AraC"/>
</dbReference>
<dbReference type="InterPro" id="IPR009057">
    <property type="entry name" value="Homeodomain-like_sf"/>
</dbReference>
<dbReference type="GO" id="GO:0043565">
    <property type="term" value="F:sequence-specific DNA binding"/>
    <property type="evidence" value="ECO:0007669"/>
    <property type="project" value="InterPro"/>
</dbReference>
<evidence type="ECO:0000259" key="4">
    <source>
        <dbReference type="PROSITE" id="PS01124"/>
    </source>
</evidence>
<dbReference type="GO" id="GO:0003700">
    <property type="term" value="F:DNA-binding transcription factor activity"/>
    <property type="evidence" value="ECO:0007669"/>
    <property type="project" value="InterPro"/>
</dbReference>